<accession>A0A0F8WWW4</accession>
<dbReference type="AlphaFoldDB" id="A0A0F8WWW4"/>
<dbReference type="EMBL" id="LAZR01066783">
    <property type="protein sequence ID" value="KKK52895.1"/>
    <property type="molecule type" value="Genomic_DNA"/>
</dbReference>
<evidence type="ECO:0000313" key="1">
    <source>
        <dbReference type="EMBL" id="KKK52895.1"/>
    </source>
</evidence>
<feature type="non-terminal residue" evidence="1">
    <location>
        <position position="80"/>
    </location>
</feature>
<sequence>MTTELFWNAVYNDGTELKQYNEGGSCNKYGDIDRSKLIQFALYNSDKLVLVVHLDKNKRLIFRRRVAMKVMSGNQEVVYL</sequence>
<protein>
    <submittedName>
        <fullName evidence="1">Uncharacterized protein</fullName>
    </submittedName>
</protein>
<name>A0A0F8WWW4_9ZZZZ</name>
<gene>
    <name evidence="1" type="ORF">LCGC14_3100290</name>
</gene>
<reference evidence="1" key="1">
    <citation type="journal article" date="2015" name="Nature">
        <title>Complex archaea that bridge the gap between prokaryotes and eukaryotes.</title>
        <authorList>
            <person name="Spang A."/>
            <person name="Saw J.H."/>
            <person name="Jorgensen S.L."/>
            <person name="Zaremba-Niedzwiedzka K."/>
            <person name="Martijn J."/>
            <person name="Lind A.E."/>
            <person name="van Eijk R."/>
            <person name="Schleper C."/>
            <person name="Guy L."/>
            <person name="Ettema T.J."/>
        </authorList>
    </citation>
    <scope>NUCLEOTIDE SEQUENCE</scope>
</reference>
<comment type="caution">
    <text evidence="1">The sequence shown here is derived from an EMBL/GenBank/DDBJ whole genome shotgun (WGS) entry which is preliminary data.</text>
</comment>
<organism evidence="1">
    <name type="scientific">marine sediment metagenome</name>
    <dbReference type="NCBI Taxonomy" id="412755"/>
    <lineage>
        <taxon>unclassified sequences</taxon>
        <taxon>metagenomes</taxon>
        <taxon>ecological metagenomes</taxon>
    </lineage>
</organism>
<proteinExistence type="predicted"/>